<name>A0A8S5QZE2_9CAUD</name>
<dbReference type="EMBL" id="BK015767">
    <property type="protein sequence ID" value="DAE24101.1"/>
    <property type="molecule type" value="Genomic_DNA"/>
</dbReference>
<accession>A0A8S5QZE2</accession>
<keyword evidence="1" id="KW-0812">Transmembrane</keyword>
<sequence>MTLGKLFQLFYAIAIVIAIVAGLIQTIIIFRRNKGTKIPKTSKKEEKVQLTEQVKGQDFLATMKNNITYYIAIAEKAFKGMKGLVDNYGDLKLENVLSKIRTDCLEQGVKYDEGYWRNYIEQMISFSKVINNEKPTTDNKTAGTFKDEKVG</sequence>
<protein>
    <submittedName>
        <fullName evidence="2">Uncharacterized protein</fullName>
    </submittedName>
</protein>
<feature type="transmembrane region" description="Helical" evidence="1">
    <location>
        <begin position="6"/>
        <end position="30"/>
    </location>
</feature>
<evidence type="ECO:0000256" key="1">
    <source>
        <dbReference type="SAM" id="Phobius"/>
    </source>
</evidence>
<keyword evidence="1" id="KW-0472">Membrane</keyword>
<reference evidence="2" key="1">
    <citation type="journal article" date="2021" name="Proc. Natl. Acad. Sci. U.S.A.">
        <title>A Catalog of Tens of Thousands of Viruses from Human Metagenomes Reveals Hidden Associations with Chronic Diseases.</title>
        <authorList>
            <person name="Tisza M.J."/>
            <person name="Buck C.B."/>
        </authorList>
    </citation>
    <scope>NUCLEOTIDE SEQUENCE</scope>
    <source>
        <strain evidence="2">Cty7j44</strain>
    </source>
</reference>
<organism evidence="2">
    <name type="scientific">Podoviridae sp. cty7j44</name>
    <dbReference type="NCBI Taxonomy" id="2826593"/>
    <lineage>
        <taxon>Viruses</taxon>
        <taxon>Duplodnaviria</taxon>
        <taxon>Heunggongvirae</taxon>
        <taxon>Uroviricota</taxon>
        <taxon>Caudoviricetes</taxon>
    </lineage>
</organism>
<keyword evidence="1" id="KW-1133">Transmembrane helix</keyword>
<proteinExistence type="predicted"/>
<evidence type="ECO:0000313" key="2">
    <source>
        <dbReference type="EMBL" id="DAE24101.1"/>
    </source>
</evidence>